<dbReference type="EMBL" id="RBNI01016369">
    <property type="protein sequence ID" value="RUP09761.1"/>
    <property type="molecule type" value="Genomic_DNA"/>
</dbReference>
<dbReference type="InterPro" id="IPR033181">
    <property type="entry name" value="Mic26_fungi"/>
</dbReference>
<accession>A0A433B4N2</accession>
<dbReference type="AlphaFoldDB" id="A0A433B4N2"/>
<evidence type="ECO:0000256" key="1">
    <source>
        <dbReference type="RuleBase" id="RU363021"/>
    </source>
</evidence>
<dbReference type="GO" id="GO:0044284">
    <property type="term" value="C:mitochondrial crista junction"/>
    <property type="evidence" value="ECO:0007669"/>
    <property type="project" value="TreeGrafter"/>
</dbReference>
<name>A0A433B4N2_9FUNG</name>
<dbReference type="Proteomes" id="UP000268093">
    <property type="component" value="Unassembled WGS sequence"/>
</dbReference>
<evidence type="ECO:0000313" key="2">
    <source>
        <dbReference type="EMBL" id="RUP09761.1"/>
    </source>
</evidence>
<dbReference type="Pfam" id="PF09769">
    <property type="entry name" value="ApoO"/>
    <property type="match status" value="1"/>
</dbReference>
<dbReference type="PANTHER" id="PTHR28268:SF1">
    <property type="entry name" value="MICOS SUBUNIT MIC26"/>
    <property type="match status" value="1"/>
</dbReference>
<dbReference type="InterPro" id="IPR019166">
    <property type="entry name" value="MIC26/MIC27"/>
</dbReference>
<keyword evidence="3" id="KW-1185">Reference proteome</keyword>
<comment type="subcellular location">
    <subcellularLocation>
        <location evidence="1">Mitochondrion inner membrane</location>
    </subcellularLocation>
</comment>
<proteinExistence type="predicted"/>
<dbReference type="OrthoDB" id="2399148at2759"/>
<comment type="subunit">
    <text evidence="1">Component of the mitochondrial contact site and cristae organizing system (MICOS) complex.</text>
</comment>
<evidence type="ECO:0000313" key="3">
    <source>
        <dbReference type="Proteomes" id="UP000268093"/>
    </source>
</evidence>
<sequence length="243" mass="26508">MNKTIWSSSALTRTLAAAATGSAIASTLRGSVVYADEGRPKKLSIYDEEQPEIILVEHPTRVEHGVAYTKKFLNETHAEGRTQLQNLTDQWIKLEQTIETTVNETIAPGEKALPGLIYVGVGALAGTIVARNRGFFLRVTAPILFAAAASNYFLPKTTRNVFLHLHRLEQQSPTLVSAHQSISDAARQARGQIDETVSQLRRAVPGGQEEKPETGGKAKREVEAAVERIEKAVKETVGGKDKK</sequence>
<keyword evidence="1" id="KW-0496">Mitochondrion</keyword>
<gene>
    <name evidence="2" type="ORF">BC936DRAFT_140062</name>
</gene>
<reference evidence="2 3" key="1">
    <citation type="journal article" date="2018" name="New Phytol.">
        <title>Phylogenomics of Endogonaceae and evolution of mycorrhizas within Mucoromycota.</title>
        <authorList>
            <person name="Chang Y."/>
            <person name="Desiro A."/>
            <person name="Na H."/>
            <person name="Sandor L."/>
            <person name="Lipzen A."/>
            <person name="Clum A."/>
            <person name="Barry K."/>
            <person name="Grigoriev I.V."/>
            <person name="Martin F.M."/>
            <person name="Stajich J.E."/>
            <person name="Smith M.E."/>
            <person name="Bonito G."/>
            <person name="Spatafora J.W."/>
        </authorList>
    </citation>
    <scope>NUCLEOTIDE SEQUENCE [LARGE SCALE GENOMIC DNA]</scope>
    <source>
        <strain evidence="2 3">GMNB39</strain>
    </source>
</reference>
<organism evidence="2 3">
    <name type="scientific">Jimgerdemannia flammicorona</name>
    <dbReference type="NCBI Taxonomy" id="994334"/>
    <lineage>
        <taxon>Eukaryota</taxon>
        <taxon>Fungi</taxon>
        <taxon>Fungi incertae sedis</taxon>
        <taxon>Mucoromycota</taxon>
        <taxon>Mucoromycotina</taxon>
        <taxon>Endogonomycetes</taxon>
        <taxon>Endogonales</taxon>
        <taxon>Endogonaceae</taxon>
        <taxon>Jimgerdemannia</taxon>
    </lineage>
</organism>
<keyword evidence="1" id="KW-0472">Membrane</keyword>
<dbReference type="GO" id="GO:0042407">
    <property type="term" value="P:cristae formation"/>
    <property type="evidence" value="ECO:0007669"/>
    <property type="project" value="InterPro"/>
</dbReference>
<keyword evidence="1" id="KW-0999">Mitochondrion inner membrane</keyword>
<dbReference type="PANTHER" id="PTHR28268">
    <property type="entry name" value="MICOS SUBUNIT MIC26"/>
    <property type="match status" value="1"/>
</dbReference>
<protein>
    <recommendedName>
        <fullName evidence="1">MICOS complex subunit</fullName>
    </recommendedName>
</protein>
<comment type="caution">
    <text evidence="2">The sequence shown here is derived from an EMBL/GenBank/DDBJ whole genome shotgun (WGS) entry which is preliminary data.</text>
</comment>
<comment type="function">
    <text evidence="1">Component of the MICOS complex, a large protein complex of the mitochondrial inner membrane that plays crucial roles in the maintenance of crista junctions, inner membrane architecture, and formation of contact sites to the outer membrane.</text>
</comment>
<dbReference type="GO" id="GO:0061617">
    <property type="term" value="C:MICOS complex"/>
    <property type="evidence" value="ECO:0007669"/>
    <property type="project" value="UniProtKB-UniRule"/>
</dbReference>